<dbReference type="Gene3D" id="1.20.58.290">
    <property type="entry name" value="Hypothetical membrane protein ta0354_69_121"/>
    <property type="match status" value="1"/>
</dbReference>
<proteinExistence type="predicted"/>
<name>A0A944MDY4_9GAMM</name>
<evidence type="ECO:0000259" key="1">
    <source>
        <dbReference type="Pfam" id="PF04289"/>
    </source>
</evidence>
<sequence length="191" mass="21680">MIHEVIVTCRSTQGENQIAPMGVVWRGEDVVIAPFRPSRTLDNILAGGCAVINYCDDVRVFAGCLTGRYDWPLVEAEHVAAPRLAAALAHCELRLQQVEEDPLRPRLVCKPLYEANHRPFRGFNRAQAAVLELAILVSRLERLPMEKIESEIAYLTIAIDKTAGEREWEAWEWLMARVDDFRKRQSKEGVV</sequence>
<accession>A0A944MDY4</accession>
<evidence type="ECO:0000313" key="3">
    <source>
        <dbReference type="EMBL" id="MBT2990894.1"/>
    </source>
</evidence>
<dbReference type="InterPro" id="IPR007386">
    <property type="entry name" value="DUF447_N"/>
</dbReference>
<protein>
    <submittedName>
        <fullName evidence="3">DUF447 family protein</fullName>
    </submittedName>
</protein>
<feature type="domain" description="DUF447" evidence="2">
    <location>
        <begin position="124"/>
        <end position="175"/>
    </location>
</feature>
<dbReference type="Proteomes" id="UP000770889">
    <property type="component" value="Unassembled WGS sequence"/>
</dbReference>
<dbReference type="InterPro" id="IPR049288">
    <property type="entry name" value="DUF447_C"/>
</dbReference>
<feature type="domain" description="DUF447" evidence="1">
    <location>
        <begin position="4"/>
        <end position="114"/>
    </location>
</feature>
<reference evidence="3 4" key="1">
    <citation type="submission" date="2021-05" db="EMBL/GenBank/DDBJ databases">
        <title>Genetic and Functional Diversity in Clade A Lucinid endosymbionts from the Bahamas.</title>
        <authorList>
            <person name="Giani N.M."/>
            <person name="Engel A.S."/>
            <person name="Campbell B.J."/>
        </authorList>
    </citation>
    <scope>NUCLEOTIDE SEQUENCE [LARGE SCALE GENOMIC DNA]</scope>
    <source>
        <strain evidence="3">LUC16012Gg_MoonRockCtena</strain>
    </source>
</reference>
<evidence type="ECO:0000259" key="2">
    <source>
        <dbReference type="Pfam" id="PF20766"/>
    </source>
</evidence>
<evidence type="ECO:0000313" key="4">
    <source>
        <dbReference type="Proteomes" id="UP000770889"/>
    </source>
</evidence>
<dbReference type="SUPFAM" id="SSF50475">
    <property type="entry name" value="FMN-binding split barrel"/>
    <property type="match status" value="1"/>
</dbReference>
<dbReference type="AlphaFoldDB" id="A0A944MDY4"/>
<dbReference type="Pfam" id="PF04289">
    <property type="entry name" value="DUF447_N"/>
    <property type="match status" value="1"/>
</dbReference>
<dbReference type="EMBL" id="JAHHGM010000023">
    <property type="protein sequence ID" value="MBT2990894.1"/>
    <property type="molecule type" value="Genomic_DNA"/>
</dbReference>
<comment type="caution">
    <text evidence="3">The sequence shown here is derived from an EMBL/GenBank/DDBJ whole genome shotgun (WGS) entry which is preliminary data.</text>
</comment>
<dbReference type="Pfam" id="PF20766">
    <property type="entry name" value="DUF447_C"/>
    <property type="match status" value="1"/>
</dbReference>
<gene>
    <name evidence="3" type="ORF">KME65_18195</name>
</gene>
<dbReference type="InterPro" id="IPR012349">
    <property type="entry name" value="Split_barrel_FMN-bd"/>
</dbReference>
<dbReference type="Gene3D" id="2.30.110.10">
    <property type="entry name" value="Electron Transport, Fmn-binding Protein, Chain A"/>
    <property type="match status" value="1"/>
</dbReference>
<organism evidence="3 4">
    <name type="scientific">Candidatus Thiodiazotropha taylori</name>
    <dbReference type="NCBI Taxonomy" id="2792791"/>
    <lineage>
        <taxon>Bacteria</taxon>
        <taxon>Pseudomonadati</taxon>
        <taxon>Pseudomonadota</taxon>
        <taxon>Gammaproteobacteria</taxon>
        <taxon>Chromatiales</taxon>
        <taxon>Sedimenticolaceae</taxon>
        <taxon>Candidatus Thiodiazotropha</taxon>
    </lineage>
</organism>